<dbReference type="Pfam" id="PF13405">
    <property type="entry name" value="EF-hand_6"/>
    <property type="match status" value="1"/>
</dbReference>
<keyword evidence="4" id="KW-1185">Reference proteome</keyword>
<feature type="non-terminal residue" evidence="3">
    <location>
        <position position="1"/>
    </location>
</feature>
<sequence length="89" mass="10044">SRQPHHQLLPETKLVGFHRHHPAPQIQELEHVFKKFDANEDDKISAAELGAIMSSLHNATNEELQKMMKEIGSHNDCFIEIWGEGCGCG</sequence>
<evidence type="ECO:0000256" key="1">
    <source>
        <dbReference type="ARBA" id="ARBA00022837"/>
    </source>
</evidence>
<dbReference type="InterPro" id="IPR018247">
    <property type="entry name" value="EF_Hand_1_Ca_BS"/>
</dbReference>
<gene>
    <name evidence="3" type="ORF">Dsin_010040</name>
</gene>
<protein>
    <recommendedName>
        <fullName evidence="2">EF-hand domain-containing protein</fullName>
    </recommendedName>
</protein>
<dbReference type="Gene3D" id="1.10.238.10">
    <property type="entry name" value="EF-hand"/>
    <property type="match status" value="1"/>
</dbReference>
<feature type="domain" description="EF-hand" evidence="2">
    <location>
        <begin position="24"/>
        <end position="59"/>
    </location>
</feature>
<accession>A0AAE0EE15</accession>
<dbReference type="SMART" id="SM00054">
    <property type="entry name" value="EFh"/>
    <property type="match status" value="1"/>
</dbReference>
<dbReference type="SUPFAM" id="SSF47473">
    <property type="entry name" value="EF-hand"/>
    <property type="match status" value="1"/>
</dbReference>
<dbReference type="InterPro" id="IPR011992">
    <property type="entry name" value="EF-hand-dom_pair"/>
</dbReference>
<evidence type="ECO:0000313" key="4">
    <source>
        <dbReference type="Proteomes" id="UP001281410"/>
    </source>
</evidence>
<dbReference type="Proteomes" id="UP001281410">
    <property type="component" value="Unassembled WGS sequence"/>
</dbReference>
<evidence type="ECO:0000259" key="2">
    <source>
        <dbReference type="PROSITE" id="PS50222"/>
    </source>
</evidence>
<dbReference type="PROSITE" id="PS00018">
    <property type="entry name" value="EF_HAND_1"/>
    <property type="match status" value="1"/>
</dbReference>
<comment type="caution">
    <text evidence="3">The sequence shown here is derived from an EMBL/GenBank/DDBJ whole genome shotgun (WGS) entry which is preliminary data.</text>
</comment>
<dbReference type="AlphaFoldDB" id="A0AAE0EE15"/>
<organism evidence="3 4">
    <name type="scientific">Dipteronia sinensis</name>
    <dbReference type="NCBI Taxonomy" id="43782"/>
    <lineage>
        <taxon>Eukaryota</taxon>
        <taxon>Viridiplantae</taxon>
        <taxon>Streptophyta</taxon>
        <taxon>Embryophyta</taxon>
        <taxon>Tracheophyta</taxon>
        <taxon>Spermatophyta</taxon>
        <taxon>Magnoliopsida</taxon>
        <taxon>eudicotyledons</taxon>
        <taxon>Gunneridae</taxon>
        <taxon>Pentapetalae</taxon>
        <taxon>rosids</taxon>
        <taxon>malvids</taxon>
        <taxon>Sapindales</taxon>
        <taxon>Sapindaceae</taxon>
        <taxon>Hippocastanoideae</taxon>
        <taxon>Acereae</taxon>
        <taxon>Dipteronia</taxon>
    </lineage>
</organism>
<dbReference type="InterPro" id="IPR002048">
    <property type="entry name" value="EF_hand_dom"/>
</dbReference>
<name>A0AAE0EE15_9ROSI</name>
<dbReference type="CDD" id="cd00051">
    <property type="entry name" value="EFh"/>
    <property type="match status" value="1"/>
</dbReference>
<dbReference type="GO" id="GO:0005509">
    <property type="term" value="F:calcium ion binding"/>
    <property type="evidence" value="ECO:0007669"/>
    <property type="project" value="InterPro"/>
</dbReference>
<keyword evidence="1" id="KW-0106">Calcium</keyword>
<evidence type="ECO:0000313" key="3">
    <source>
        <dbReference type="EMBL" id="KAK3223015.1"/>
    </source>
</evidence>
<dbReference type="PROSITE" id="PS50222">
    <property type="entry name" value="EF_HAND_2"/>
    <property type="match status" value="1"/>
</dbReference>
<proteinExistence type="predicted"/>
<reference evidence="3" key="1">
    <citation type="journal article" date="2023" name="Plant J.">
        <title>Genome sequences and population genomics provide insights into the demographic history, inbreeding, and mutation load of two 'living fossil' tree species of Dipteronia.</title>
        <authorList>
            <person name="Feng Y."/>
            <person name="Comes H.P."/>
            <person name="Chen J."/>
            <person name="Zhu S."/>
            <person name="Lu R."/>
            <person name="Zhang X."/>
            <person name="Li P."/>
            <person name="Qiu J."/>
            <person name="Olsen K.M."/>
            <person name="Qiu Y."/>
        </authorList>
    </citation>
    <scope>NUCLEOTIDE SEQUENCE</scope>
    <source>
        <strain evidence="3">NBL</strain>
    </source>
</reference>
<dbReference type="EMBL" id="JANJYJ010000003">
    <property type="protein sequence ID" value="KAK3223015.1"/>
    <property type="molecule type" value="Genomic_DNA"/>
</dbReference>